<dbReference type="SUPFAM" id="SSF81321">
    <property type="entry name" value="Family A G protein-coupled receptor-like"/>
    <property type="match status" value="1"/>
</dbReference>
<dbReference type="GO" id="GO:0004930">
    <property type="term" value="F:G protein-coupled receptor activity"/>
    <property type="evidence" value="ECO:0007669"/>
    <property type="project" value="UniProtKB-KW"/>
</dbReference>
<evidence type="ECO:0000256" key="8">
    <source>
        <dbReference type="ARBA" id="ARBA00023180"/>
    </source>
</evidence>
<evidence type="ECO:0000256" key="1">
    <source>
        <dbReference type="ARBA" id="ARBA00004141"/>
    </source>
</evidence>
<dbReference type="PANTHER" id="PTHR24240">
    <property type="entry name" value="OPSIN"/>
    <property type="match status" value="1"/>
</dbReference>
<evidence type="ECO:0000256" key="3">
    <source>
        <dbReference type="ARBA" id="ARBA00022989"/>
    </source>
</evidence>
<keyword evidence="4 10" id="KW-0297">G-protein coupled receptor</keyword>
<dbReference type="PRINTS" id="PR00237">
    <property type="entry name" value="GPCRRHODOPSN"/>
</dbReference>
<dbReference type="CDD" id="cd15337">
    <property type="entry name" value="7tmA_Opsin_Gq_invertebrates"/>
    <property type="match status" value="1"/>
</dbReference>
<keyword evidence="2 10" id="KW-0812">Transmembrane</keyword>
<keyword evidence="9 10" id="KW-0807">Transducer</keyword>
<dbReference type="Gene3D" id="1.20.1070.10">
    <property type="entry name" value="Rhodopsin 7-helix transmembrane proteins"/>
    <property type="match status" value="1"/>
</dbReference>
<feature type="transmembrane region" description="Helical" evidence="11">
    <location>
        <begin position="213"/>
        <end position="236"/>
    </location>
</feature>
<feature type="transmembrane region" description="Helical" evidence="11">
    <location>
        <begin position="44"/>
        <end position="71"/>
    </location>
</feature>
<dbReference type="AlphaFoldDB" id="M9UTN2"/>
<keyword evidence="7 10" id="KW-0675">Receptor</keyword>
<dbReference type="GO" id="GO:0016020">
    <property type="term" value="C:membrane"/>
    <property type="evidence" value="ECO:0007669"/>
    <property type="project" value="UniProtKB-SubCell"/>
</dbReference>
<evidence type="ECO:0000313" key="13">
    <source>
        <dbReference type="EMBL" id="AGJ70280.1"/>
    </source>
</evidence>
<evidence type="ECO:0000256" key="6">
    <source>
        <dbReference type="ARBA" id="ARBA00023157"/>
    </source>
</evidence>
<keyword evidence="5 11" id="KW-0472">Membrane</keyword>
<dbReference type="InterPro" id="IPR017452">
    <property type="entry name" value="GPCR_Rhodpsn_7TM"/>
</dbReference>
<evidence type="ECO:0000256" key="9">
    <source>
        <dbReference type="ARBA" id="ARBA00023224"/>
    </source>
</evidence>
<keyword evidence="6" id="KW-1015">Disulfide bond</keyword>
<keyword evidence="8" id="KW-0325">Glycoprotein</keyword>
<evidence type="ECO:0000256" key="5">
    <source>
        <dbReference type="ARBA" id="ARBA00023136"/>
    </source>
</evidence>
<feature type="transmembrane region" description="Helical" evidence="11">
    <location>
        <begin position="165"/>
        <end position="185"/>
    </location>
</feature>
<organism evidence="13">
    <name type="scientific">Terebratalia transversa</name>
    <name type="common">Transverse lampshell</name>
    <dbReference type="NCBI Taxonomy" id="34513"/>
    <lineage>
        <taxon>Eukaryota</taxon>
        <taxon>Metazoa</taxon>
        <taxon>Spiralia</taxon>
        <taxon>Lophotrochozoa</taxon>
        <taxon>Brachiopoda</taxon>
        <taxon>Rhynchonelliformea</taxon>
        <taxon>Rhynchonellata</taxon>
        <taxon>Terebratellidina</taxon>
        <taxon>Laqueoidea</taxon>
        <taxon>Laqueidae</taxon>
        <taxon>Terebratalia</taxon>
    </lineage>
</organism>
<name>M9UTN2_TERTR</name>
<dbReference type="PRINTS" id="PR01244">
    <property type="entry name" value="PEROPSIN"/>
</dbReference>
<feature type="transmembrane region" description="Helical" evidence="11">
    <location>
        <begin position="83"/>
        <end position="111"/>
    </location>
</feature>
<comment type="subcellular location">
    <subcellularLocation>
        <location evidence="1">Membrane</location>
        <topology evidence="1">Multi-pass membrane protein</topology>
    </subcellularLocation>
</comment>
<evidence type="ECO:0000256" key="10">
    <source>
        <dbReference type="RuleBase" id="RU000688"/>
    </source>
</evidence>
<reference evidence="13" key="1">
    <citation type="submission" date="2013-03" db="EMBL/GenBank/DDBJ databases">
        <title>Evidence for a phototransduction cascade in an early brachiopod embryo.</title>
        <authorList>
            <person name="Passamaneck Y.J."/>
            <person name="Martindale M.Q."/>
        </authorList>
    </citation>
    <scope>NUCLEOTIDE SEQUENCE</scope>
</reference>
<dbReference type="InterPro" id="IPR000276">
    <property type="entry name" value="GPCR_Rhodpsn"/>
</dbReference>
<feature type="transmembrane region" description="Helical" evidence="11">
    <location>
        <begin position="123"/>
        <end position="144"/>
    </location>
</feature>
<feature type="transmembrane region" description="Helical" evidence="11">
    <location>
        <begin position="281"/>
        <end position="301"/>
    </location>
</feature>
<evidence type="ECO:0000256" key="2">
    <source>
        <dbReference type="ARBA" id="ARBA00022692"/>
    </source>
</evidence>
<dbReference type="PROSITE" id="PS00237">
    <property type="entry name" value="G_PROTEIN_RECEP_F1_1"/>
    <property type="match status" value="1"/>
</dbReference>
<accession>M9UTN2</accession>
<dbReference type="Pfam" id="PF00001">
    <property type="entry name" value="7tm_1"/>
    <property type="match status" value="1"/>
</dbReference>
<comment type="similarity">
    <text evidence="10">Belongs to the G-protein coupled receptor 1 family.</text>
</comment>
<evidence type="ECO:0000259" key="12">
    <source>
        <dbReference type="PROSITE" id="PS50262"/>
    </source>
</evidence>
<evidence type="ECO:0000256" key="7">
    <source>
        <dbReference type="ARBA" id="ARBA00023170"/>
    </source>
</evidence>
<dbReference type="GO" id="GO:0007601">
    <property type="term" value="P:visual perception"/>
    <property type="evidence" value="ECO:0007669"/>
    <property type="project" value="InterPro"/>
</dbReference>
<dbReference type="EMBL" id="KC840334">
    <property type="protein sequence ID" value="AGJ70280.1"/>
    <property type="molecule type" value="mRNA"/>
</dbReference>
<dbReference type="InterPro" id="IPR002962">
    <property type="entry name" value="Peropsin"/>
</dbReference>
<evidence type="ECO:0000256" key="11">
    <source>
        <dbReference type="SAM" id="Phobius"/>
    </source>
</evidence>
<keyword evidence="3 11" id="KW-1133">Transmembrane helix</keyword>
<dbReference type="InterPro" id="IPR050125">
    <property type="entry name" value="GPCR_opsins"/>
</dbReference>
<dbReference type="PROSITE" id="PS50262">
    <property type="entry name" value="G_PROTEIN_RECEP_F1_2"/>
    <property type="match status" value="1"/>
</dbReference>
<feature type="domain" description="G-protein coupled receptors family 1 profile" evidence="12">
    <location>
        <begin position="63"/>
        <end position="333"/>
    </location>
</feature>
<sequence>MEERQLLVNRFVIFQLQNMFNRTLDHHDDYNQRHWSRFATVPEVAHILFGTYISIIGLLAVFGNGLILGVFKRCKALRLRPSSVLTISLLASDMAFSAVNGFPILTFTSYYKKWIFGSTGCQLYAFLGSLFGITSINTMALMAIERYLTIKTNLYLMHSGTFKRNLVFVAIAWLWALLIALMPVLGWGRYVLEGFQTTCSFDYLTKSANNLSYIMFLMILGFCTPLACITTSYAAIFKKVFSNYKVLTQAATSNGCGAGLRSGREIEEKAYRTELKIIKTAFVVTLAFLLSWLPYTIVAMLGLTRYDYLISPYVSQIPVMVAKTSAIYNPIIHVFLYPKLRKALMKTFKGFWHCTRRKTRSQHKVKTLVRFVNDDGTRSKMLFRFIGPNGTTSDKTIQFRLPGVVDSEQINNMAPKLKSSTC</sequence>
<protein>
    <submittedName>
        <fullName evidence="13">Rhabdomeric opsin</fullName>
    </submittedName>
</protein>
<feature type="transmembrane region" description="Helical" evidence="11">
    <location>
        <begin position="313"/>
        <end position="336"/>
    </location>
</feature>
<proteinExistence type="evidence at transcript level"/>
<evidence type="ECO:0000256" key="4">
    <source>
        <dbReference type="ARBA" id="ARBA00023040"/>
    </source>
</evidence>